<feature type="chain" id="PRO_5019561849" description="Secreted protein" evidence="1">
    <location>
        <begin position="33"/>
        <end position="175"/>
    </location>
</feature>
<evidence type="ECO:0000256" key="1">
    <source>
        <dbReference type="SAM" id="SignalP"/>
    </source>
</evidence>
<dbReference type="Proteomes" id="UP000287177">
    <property type="component" value="Unassembled WGS sequence"/>
</dbReference>
<dbReference type="RefSeq" id="WP_206613862.1">
    <property type="nucleotide sequence ID" value="NZ_ATDN01000078.1"/>
</dbReference>
<sequence>MREVRAVNLASAAVVASGVVLGSVSAATPAQASDFGVELNGTYRVTSDGEWARTNEVLIDQETVIETWTVSTDCVSPIECTGTVVSDRGWTGTARLDDFWYVDHEIPNWVPCPDGTFAPGHQKFILWGVNPANNERQTKNMTIFGGRNQTKAPSGACGVNKPVVIELPVRVEKIS</sequence>
<name>A0A439DLX8_9MYCO</name>
<proteinExistence type="predicted"/>
<organism evidence="2 3">
    <name type="scientific">Mycolicibacterium elephantis DSM 44368</name>
    <dbReference type="NCBI Taxonomy" id="1335622"/>
    <lineage>
        <taxon>Bacteria</taxon>
        <taxon>Bacillati</taxon>
        <taxon>Actinomycetota</taxon>
        <taxon>Actinomycetes</taxon>
        <taxon>Mycobacteriales</taxon>
        <taxon>Mycobacteriaceae</taxon>
        <taxon>Mycolicibacterium</taxon>
    </lineage>
</organism>
<dbReference type="EMBL" id="ATDN01000078">
    <property type="protein sequence ID" value="RWA15698.1"/>
    <property type="molecule type" value="Genomic_DNA"/>
</dbReference>
<dbReference type="AlphaFoldDB" id="A0A439DLX8"/>
<reference evidence="2 3" key="1">
    <citation type="submission" date="2013-06" db="EMBL/GenBank/DDBJ databases">
        <title>The draft sequence of the Mycobacterium elephantis genome.</title>
        <authorList>
            <person name="Pettersson F.B."/>
            <person name="Das S."/>
            <person name="Dasgupta S."/>
            <person name="Bhattacharya A."/>
            <person name="Kirsebom L.A."/>
        </authorList>
    </citation>
    <scope>NUCLEOTIDE SEQUENCE [LARGE SCALE GENOMIC DNA]</scope>
    <source>
        <strain evidence="2 3">DSM 44368</strain>
    </source>
</reference>
<feature type="signal peptide" evidence="1">
    <location>
        <begin position="1"/>
        <end position="32"/>
    </location>
</feature>
<gene>
    <name evidence="2" type="ORF">MELE44368_09340</name>
</gene>
<evidence type="ECO:0000313" key="3">
    <source>
        <dbReference type="Proteomes" id="UP000287177"/>
    </source>
</evidence>
<evidence type="ECO:0008006" key="4">
    <source>
        <dbReference type="Google" id="ProtNLM"/>
    </source>
</evidence>
<evidence type="ECO:0000313" key="2">
    <source>
        <dbReference type="EMBL" id="RWA15698.1"/>
    </source>
</evidence>
<accession>A0A439DLX8</accession>
<protein>
    <recommendedName>
        <fullName evidence="4">Secreted protein</fullName>
    </recommendedName>
</protein>
<comment type="caution">
    <text evidence="2">The sequence shown here is derived from an EMBL/GenBank/DDBJ whole genome shotgun (WGS) entry which is preliminary data.</text>
</comment>
<keyword evidence="1" id="KW-0732">Signal</keyword>
<keyword evidence="3" id="KW-1185">Reference proteome</keyword>